<dbReference type="Gene3D" id="1.10.357.10">
    <property type="entry name" value="Tetracycline Repressor, domain 2"/>
    <property type="match status" value="1"/>
</dbReference>
<dbReference type="PANTHER" id="PTHR30055:SF151">
    <property type="entry name" value="TRANSCRIPTIONAL REGULATORY PROTEIN"/>
    <property type="match status" value="1"/>
</dbReference>
<feature type="DNA-binding region" description="H-T-H motif" evidence="5">
    <location>
        <begin position="29"/>
        <end position="48"/>
    </location>
</feature>
<dbReference type="Gene3D" id="1.10.10.60">
    <property type="entry name" value="Homeodomain-like"/>
    <property type="match status" value="1"/>
</dbReference>
<dbReference type="SUPFAM" id="SSF48498">
    <property type="entry name" value="Tetracyclin repressor-like, C-terminal domain"/>
    <property type="match status" value="1"/>
</dbReference>
<sequence length="205" mass="22172">MPRPRSLTTADLATAALAVLDREGLPGLTMRAVAKELRVATMALYRYVPDRDRLEVLVVDQVLGGVDLSVPPGDWRDRLRTLLDRMRVAVSAHPAVVPLVMRHRQSALATLHLIEAMLGVLATAGFTGRDRVLAQRTVIAYLLGFLQNEHYAALSGPGTAAMAELVAADYPYLTETAAQARRLTATEEFHGGLDIVLRGLTPPSG</sequence>
<dbReference type="InterPro" id="IPR003012">
    <property type="entry name" value="Tet_transcr_reg_TetR"/>
</dbReference>
<evidence type="ECO:0000259" key="6">
    <source>
        <dbReference type="PROSITE" id="PS50977"/>
    </source>
</evidence>
<dbReference type="SUPFAM" id="SSF46689">
    <property type="entry name" value="Homeodomain-like"/>
    <property type="match status" value="1"/>
</dbReference>
<evidence type="ECO:0000256" key="4">
    <source>
        <dbReference type="ARBA" id="ARBA00023163"/>
    </source>
</evidence>
<dbReference type="RefSeq" id="WP_209886898.1">
    <property type="nucleotide sequence ID" value="NZ_JAGGMR010000001.1"/>
</dbReference>
<proteinExistence type="predicted"/>
<keyword evidence="2" id="KW-0805">Transcription regulation</keyword>
<dbReference type="Proteomes" id="UP001519325">
    <property type="component" value="Unassembled WGS sequence"/>
</dbReference>
<keyword evidence="4" id="KW-0804">Transcription</keyword>
<dbReference type="EMBL" id="JAGGMR010000001">
    <property type="protein sequence ID" value="MBP2188950.1"/>
    <property type="molecule type" value="Genomic_DNA"/>
</dbReference>
<evidence type="ECO:0000256" key="5">
    <source>
        <dbReference type="PROSITE-ProRule" id="PRU00335"/>
    </source>
</evidence>
<reference evidence="7 8" key="1">
    <citation type="submission" date="2021-03" db="EMBL/GenBank/DDBJ databases">
        <title>Sequencing the genomes of 1000 actinobacteria strains.</title>
        <authorList>
            <person name="Klenk H.-P."/>
        </authorList>
    </citation>
    <scope>NUCLEOTIDE SEQUENCE [LARGE SCALE GENOMIC DNA]</scope>
    <source>
        <strain evidence="7 8">DSM 45516</strain>
    </source>
</reference>
<dbReference type="Pfam" id="PF02909">
    <property type="entry name" value="TetR_C_1"/>
    <property type="match status" value="1"/>
</dbReference>
<evidence type="ECO:0000256" key="3">
    <source>
        <dbReference type="ARBA" id="ARBA00023125"/>
    </source>
</evidence>
<evidence type="ECO:0000313" key="7">
    <source>
        <dbReference type="EMBL" id="MBP2188950.1"/>
    </source>
</evidence>
<dbReference type="PROSITE" id="PS50977">
    <property type="entry name" value="HTH_TETR_2"/>
    <property type="match status" value="1"/>
</dbReference>
<dbReference type="Pfam" id="PF00440">
    <property type="entry name" value="TetR_N"/>
    <property type="match status" value="1"/>
</dbReference>
<gene>
    <name evidence="7" type="ORF">BJ987_001851</name>
</gene>
<comment type="caution">
    <text evidence="7">The sequence shown here is derived from an EMBL/GenBank/DDBJ whole genome shotgun (WGS) entry which is preliminary data.</text>
</comment>
<dbReference type="InterPro" id="IPR004111">
    <property type="entry name" value="Repressor_TetR_C"/>
</dbReference>
<dbReference type="InterPro" id="IPR001647">
    <property type="entry name" value="HTH_TetR"/>
</dbReference>
<organism evidence="7 8">
    <name type="scientific">Nocardia goodfellowii</name>
    <dbReference type="NCBI Taxonomy" id="882446"/>
    <lineage>
        <taxon>Bacteria</taxon>
        <taxon>Bacillati</taxon>
        <taxon>Actinomycetota</taxon>
        <taxon>Actinomycetes</taxon>
        <taxon>Mycobacteriales</taxon>
        <taxon>Nocardiaceae</taxon>
        <taxon>Nocardia</taxon>
    </lineage>
</organism>
<evidence type="ECO:0000256" key="2">
    <source>
        <dbReference type="ARBA" id="ARBA00023015"/>
    </source>
</evidence>
<keyword evidence="8" id="KW-1185">Reference proteome</keyword>
<keyword evidence="3 5" id="KW-0238">DNA-binding</keyword>
<keyword evidence="1" id="KW-0678">Repressor</keyword>
<accession>A0ABS4QB80</accession>
<dbReference type="PANTHER" id="PTHR30055">
    <property type="entry name" value="HTH-TYPE TRANSCRIPTIONAL REGULATOR RUTR"/>
    <property type="match status" value="1"/>
</dbReference>
<feature type="domain" description="HTH tetR-type" evidence="6">
    <location>
        <begin position="6"/>
        <end position="66"/>
    </location>
</feature>
<protein>
    <submittedName>
        <fullName evidence="7">AcrR family transcriptional regulator</fullName>
    </submittedName>
</protein>
<name>A0ABS4QB80_9NOCA</name>
<dbReference type="PRINTS" id="PR00400">
    <property type="entry name" value="TETREPRESSOR"/>
</dbReference>
<dbReference type="InterPro" id="IPR036271">
    <property type="entry name" value="Tet_transcr_reg_TetR-rel_C_sf"/>
</dbReference>
<evidence type="ECO:0000313" key="8">
    <source>
        <dbReference type="Proteomes" id="UP001519325"/>
    </source>
</evidence>
<dbReference type="InterPro" id="IPR009057">
    <property type="entry name" value="Homeodomain-like_sf"/>
</dbReference>
<dbReference type="InterPro" id="IPR050109">
    <property type="entry name" value="HTH-type_TetR-like_transc_reg"/>
</dbReference>
<evidence type="ECO:0000256" key="1">
    <source>
        <dbReference type="ARBA" id="ARBA00022491"/>
    </source>
</evidence>